<proteinExistence type="predicted"/>
<sequence length="139" mass="15831">MLDPDIITPSLSENYRHEFAPASLDPPLARIDGPEAFAARIKFIGAVMSSFPIRAKQTWPNPSLKQVVIWAESESMFHPHVRDNDDEEEWKYKGEYIYVITMDQNCEKIEHVLEFVDSKATQKLLGLVARASINIPGLF</sequence>
<dbReference type="Proteomes" id="UP000620124">
    <property type="component" value="Unassembled WGS sequence"/>
</dbReference>
<accession>A0A8H6YUK0</accession>
<dbReference type="AlphaFoldDB" id="A0A8H6YUK0"/>
<organism evidence="1 2">
    <name type="scientific">Mycena venus</name>
    <dbReference type="NCBI Taxonomy" id="2733690"/>
    <lineage>
        <taxon>Eukaryota</taxon>
        <taxon>Fungi</taxon>
        <taxon>Dikarya</taxon>
        <taxon>Basidiomycota</taxon>
        <taxon>Agaricomycotina</taxon>
        <taxon>Agaricomycetes</taxon>
        <taxon>Agaricomycetidae</taxon>
        <taxon>Agaricales</taxon>
        <taxon>Marasmiineae</taxon>
        <taxon>Mycenaceae</taxon>
        <taxon>Mycena</taxon>
    </lineage>
</organism>
<keyword evidence="2" id="KW-1185">Reference proteome</keyword>
<comment type="caution">
    <text evidence="1">The sequence shown here is derived from an EMBL/GenBank/DDBJ whole genome shotgun (WGS) entry which is preliminary data.</text>
</comment>
<name>A0A8H6YUK0_9AGAR</name>
<evidence type="ECO:0000313" key="1">
    <source>
        <dbReference type="EMBL" id="KAF7365071.1"/>
    </source>
</evidence>
<protein>
    <submittedName>
        <fullName evidence="1">Uncharacterized protein</fullName>
    </submittedName>
</protein>
<reference evidence="1" key="1">
    <citation type="submission" date="2020-05" db="EMBL/GenBank/DDBJ databases">
        <title>Mycena genomes resolve the evolution of fungal bioluminescence.</title>
        <authorList>
            <person name="Tsai I.J."/>
        </authorList>
    </citation>
    <scope>NUCLEOTIDE SEQUENCE</scope>
    <source>
        <strain evidence="1">CCC161011</strain>
    </source>
</reference>
<evidence type="ECO:0000313" key="2">
    <source>
        <dbReference type="Proteomes" id="UP000620124"/>
    </source>
</evidence>
<gene>
    <name evidence="1" type="ORF">MVEN_00378300</name>
</gene>
<dbReference type="OrthoDB" id="2966900at2759"/>
<dbReference type="EMBL" id="JACAZI010000003">
    <property type="protein sequence ID" value="KAF7365071.1"/>
    <property type="molecule type" value="Genomic_DNA"/>
</dbReference>